<feature type="region of interest" description="Disordered" evidence="1">
    <location>
        <begin position="112"/>
        <end position="135"/>
    </location>
</feature>
<comment type="caution">
    <text evidence="2">The sequence shown here is derived from an EMBL/GenBank/DDBJ whole genome shotgun (WGS) entry which is preliminary data.</text>
</comment>
<proteinExistence type="predicted"/>
<sequence>MTPSPFVTRKRPSQNPAAVAVRRPRPESLGARLAQSEGKRPSVGSGQRAFPRGWASARPHVAALRAHSGRQELEAKWVQRNLSQTRHREHRLEPTGWTGHTHVLQEKWVPVLTEGHTPGPGAGQAEDCTPVPPVR</sequence>
<dbReference type="Proteomes" id="UP000593571">
    <property type="component" value="Unassembled WGS sequence"/>
</dbReference>
<feature type="region of interest" description="Disordered" evidence="1">
    <location>
        <begin position="1"/>
        <end position="54"/>
    </location>
</feature>
<evidence type="ECO:0000313" key="2">
    <source>
        <dbReference type="EMBL" id="KAF6456962.1"/>
    </source>
</evidence>
<gene>
    <name evidence="2" type="ORF">HJG63_011589</name>
</gene>
<name>A0A7J8GBU8_ROUAE</name>
<organism evidence="2 3">
    <name type="scientific">Rousettus aegyptiacus</name>
    <name type="common">Egyptian fruit bat</name>
    <name type="synonym">Pteropus aegyptiacus</name>
    <dbReference type="NCBI Taxonomy" id="9407"/>
    <lineage>
        <taxon>Eukaryota</taxon>
        <taxon>Metazoa</taxon>
        <taxon>Chordata</taxon>
        <taxon>Craniata</taxon>
        <taxon>Vertebrata</taxon>
        <taxon>Euteleostomi</taxon>
        <taxon>Mammalia</taxon>
        <taxon>Eutheria</taxon>
        <taxon>Laurasiatheria</taxon>
        <taxon>Chiroptera</taxon>
        <taxon>Yinpterochiroptera</taxon>
        <taxon>Pteropodoidea</taxon>
        <taxon>Pteropodidae</taxon>
        <taxon>Rousettinae</taxon>
        <taxon>Rousettus</taxon>
    </lineage>
</organism>
<accession>A0A7J8GBU8</accession>
<dbReference type="EMBL" id="JACASE010000006">
    <property type="protein sequence ID" value="KAF6456962.1"/>
    <property type="molecule type" value="Genomic_DNA"/>
</dbReference>
<evidence type="ECO:0000256" key="1">
    <source>
        <dbReference type="SAM" id="MobiDB-lite"/>
    </source>
</evidence>
<evidence type="ECO:0000313" key="3">
    <source>
        <dbReference type="Proteomes" id="UP000593571"/>
    </source>
</evidence>
<protein>
    <submittedName>
        <fullName evidence="2">Uncharacterized protein</fullName>
    </submittedName>
</protein>
<dbReference type="AlphaFoldDB" id="A0A7J8GBU8"/>
<reference evidence="2 3" key="1">
    <citation type="journal article" date="2020" name="Nature">
        <title>Six reference-quality genomes reveal evolution of bat adaptations.</title>
        <authorList>
            <person name="Jebb D."/>
            <person name="Huang Z."/>
            <person name="Pippel M."/>
            <person name="Hughes G.M."/>
            <person name="Lavrichenko K."/>
            <person name="Devanna P."/>
            <person name="Winkler S."/>
            <person name="Jermiin L.S."/>
            <person name="Skirmuntt E.C."/>
            <person name="Katzourakis A."/>
            <person name="Burkitt-Gray L."/>
            <person name="Ray D.A."/>
            <person name="Sullivan K.A.M."/>
            <person name="Roscito J.G."/>
            <person name="Kirilenko B.M."/>
            <person name="Davalos L.M."/>
            <person name="Corthals A.P."/>
            <person name="Power M.L."/>
            <person name="Jones G."/>
            <person name="Ransome R.D."/>
            <person name="Dechmann D.K.N."/>
            <person name="Locatelli A.G."/>
            <person name="Puechmaille S.J."/>
            <person name="Fedrigo O."/>
            <person name="Jarvis E.D."/>
            <person name="Hiller M."/>
            <person name="Vernes S.C."/>
            <person name="Myers E.W."/>
            <person name="Teeling E.C."/>
        </authorList>
    </citation>
    <scope>NUCLEOTIDE SEQUENCE [LARGE SCALE GENOMIC DNA]</scope>
    <source>
        <strain evidence="2">MRouAeg1</strain>
        <tissue evidence="2">Muscle</tissue>
    </source>
</reference>
<keyword evidence="3" id="KW-1185">Reference proteome</keyword>